<dbReference type="EMBL" id="KN832880">
    <property type="protein sequence ID" value="KIM98587.1"/>
    <property type="molecule type" value="Genomic_DNA"/>
</dbReference>
<gene>
    <name evidence="2" type="ORF">OIDMADRAFT_31371</name>
</gene>
<dbReference type="OrthoDB" id="3922101at2759"/>
<dbReference type="Proteomes" id="UP000054321">
    <property type="component" value="Unassembled WGS sequence"/>
</dbReference>
<evidence type="ECO:0000313" key="3">
    <source>
        <dbReference type="Proteomes" id="UP000054321"/>
    </source>
</evidence>
<dbReference type="InParanoid" id="A0A0C3D9K3"/>
<reference evidence="3" key="2">
    <citation type="submission" date="2015-01" db="EMBL/GenBank/DDBJ databases">
        <title>Evolutionary Origins and Diversification of the Mycorrhizal Mutualists.</title>
        <authorList>
            <consortium name="DOE Joint Genome Institute"/>
            <consortium name="Mycorrhizal Genomics Consortium"/>
            <person name="Kohler A."/>
            <person name="Kuo A."/>
            <person name="Nagy L.G."/>
            <person name="Floudas D."/>
            <person name="Copeland A."/>
            <person name="Barry K.W."/>
            <person name="Cichocki N."/>
            <person name="Veneault-Fourrey C."/>
            <person name="LaButti K."/>
            <person name="Lindquist E.A."/>
            <person name="Lipzen A."/>
            <person name="Lundell T."/>
            <person name="Morin E."/>
            <person name="Murat C."/>
            <person name="Riley R."/>
            <person name="Ohm R."/>
            <person name="Sun H."/>
            <person name="Tunlid A."/>
            <person name="Henrissat B."/>
            <person name="Grigoriev I.V."/>
            <person name="Hibbett D.S."/>
            <person name="Martin F."/>
        </authorList>
    </citation>
    <scope>NUCLEOTIDE SEQUENCE [LARGE SCALE GENOMIC DNA]</scope>
    <source>
        <strain evidence="3">Zn</strain>
    </source>
</reference>
<dbReference type="AlphaFoldDB" id="A0A0C3D9K3"/>
<sequence length="439" mass="48863">MSNIFRRMHSQDLHNDSDNLIPIGQLENVFTPTPIEIQIASSPPILVGFPNDAPSVPISGQLKLCLAAECSRMAFTQIRLSIVQVTRIKSVSGIMNGLHKGYGATVASNDVIPRNGREEMEELVHWHAPTPTCILSLDQNSEQRASFDFILQIPGYVPAVTNTAIGSISYAVTATAVVDGCKTLRKTTWIPVQRVIPCSSPTSEKRFLRRYPDTRLHSKLTVPAVVNPTRPFLVRLLFQGLTVQGRKTSSRLAIRKCSWRVDEIIRVVSISNPGLEYSDTLECKEMKRHVRRLAGGRCGNRWAQDNGSQIQCDFEITLPHKAQASCDVSQCRGPLFAGQKTTSDSTDTSERLRSPTVYLSKIAISVSHILVVEFALVEEIYDNKTGKRVNLDPWQMPGYGCTNQIFVVHLHEGRALDNNELLPPYSDLSNGEPPEYQRT</sequence>
<dbReference type="Pfam" id="PF13002">
    <property type="entry name" value="LDB19"/>
    <property type="match status" value="1"/>
</dbReference>
<reference evidence="2 3" key="1">
    <citation type="submission" date="2014-04" db="EMBL/GenBank/DDBJ databases">
        <authorList>
            <consortium name="DOE Joint Genome Institute"/>
            <person name="Kuo A."/>
            <person name="Martino E."/>
            <person name="Perotto S."/>
            <person name="Kohler A."/>
            <person name="Nagy L.G."/>
            <person name="Floudas D."/>
            <person name="Copeland A."/>
            <person name="Barry K.W."/>
            <person name="Cichocki N."/>
            <person name="Veneault-Fourrey C."/>
            <person name="LaButti K."/>
            <person name="Lindquist E.A."/>
            <person name="Lipzen A."/>
            <person name="Lundell T."/>
            <person name="Morin E."/>
            <person name="Murat C."/>
            <person name="Sun H."/>
            <person name="Tunlid A."/>
            <person name="Henrissat B."/>
            <person name="Grigoriev I.V."/>
            <person name="Hibbett D.S."/>
            <person name="Martin F."/>
            <person name="Nordberg H.P."/>
            <person name="Cantor M.N."/>
            <person name="Hua S.X."/>
        </authorList>
    </citation>
    <scope>NUCLEOTIDE SEQUENCE [LARGE SCALE GENOMIC DNA]</scope>
    <source>
        <strain evidence="2 3">Zn</strain>
    </source>
</reference>
<evidence type="ECO:0000313" key="2">
    <source>
        <dbReference type="EMBL" id="KIM98587.1"/>
    </source>
</evidence>
<dbReference type="STRING" id="913774.A0A0C3D9K3"/>
<dbReference type="InterPro" id="IPR024391">
    <property type="entry name" value="LDB19_N"/>
</dbReference>
<proteinExistence type="predicted"/>
<organism evidence="2 3">
    <name type="scientific">Oidiodendron maius (strain Zn)</name>
    <dbReference type="NCBI Taxonomy" id="913774"/>
    <lineage>
        <taxon>Eukaryota</taxon>
        <taxon>Fungi</taxon>
        <taxon>Dikarya</taxon>
        <taxon>Ascomycota</taxon>
        <taxon>Pezizomycotina</taxon>
        <taxon>Leotiomycetes</taxon>
        <taxon>Leotiomycetes incertae sedis</taxon>
        <taxon>Myxotrichaceae</taxon>
        <taxon>Oidiodendron</taxon>
    </lineage>
</organism>
<evidence type="ECO:0000259" key="1">
    <source>
        <dbReference type="Pfam" id="PF13002"/>
    </source>
</evidence>
<protein>
    <recommendedName>
        <fullName evidence="1">LDB19 N-terminal domain-containing protein</fullName>
    </recommendedName>
</protein>
<name>A0A0C3D9K3_OIDMZ</name>
<accession>A0A0C3D9K3</accession>
<feature type="domain" description="LDB19 N-terminal" evidence="1">
    <location>
        <begin position="143"/>
        <end position="269"/>
    </location>
</feature>
<keyword evidence="3" id="KW-1185">Reference proteome</keyword>
<dbReference type="HOGENOM" id="CLU_624199_0_0_1"/>